<protein>
    <submittedName>
        <fullName evidence="2">Uncharacterized protein</fullName>
    </submittedName>
</protein>
<dbReference type="AlphaFoldDB" id="A0A8J8NSC0"/>
<feature type="region of interest" description="Disordered" evidence="1">
    <location>
        <begin position="1"/>
        <end position="28"/>
    </location>
</feature>
<feature type="compositionally biased region" description="Basic and acidic residues" evidence="1">
    <location>
        <begin position="552"/>
        <end position="565"/>
    </location>
</feature>
<evidence type="ECO:0000313" key="2">
    <source>
        <dbReference type="EMBL" id="TNV81052.1"/>
    </source>
</evidence>
<keyword evidence="3" id="KW-1185">Reference proteome</keyword>
<feature type="region of interest" description="Disordered" evidence="1">
    <location>
        <begin position="545"/>
        <end position="567"/>
    </location>
</feature>
<dbReference type="EMBL" id="RRYP01006640">
    <property type="protein sequence ID" value="TNV81052.1"/>
    <property type="molecule type" value="Genomic_DNA"/>
</dbReference>
<accession>A0A8J8NSC0</accession>
<comment type="caution">
    <text evidence="2">The sequence shown here is derived from an EMBL/GenBank/DDBJ whole genome shotgun (WGS) entry which is preliminary data.</text>
</comment>
<name>A0A8J8NSC0_HALGN</name>
<gene>
    <name evidence="2" type="ORF">FGO68_gene16252</name>
</gene>
<dbReference type="Proteomes" id="UP000785679">
    <property type="component" value="Unassembled WGS sequence"/>
</dbReference>
<reference evidence="2" key="1">
    <citation type="submission" date="2019-06" db="EMBL/GenBank/DDBJ databases">
        <authorList>
            <person name="Zheng W."/>
        </authorList>
    </citation>
    <scope>NUCLEOTIDE SEQUENCE</scope>
    <source>
        <strain evidence="2">QDHG01</strain>
    </source>
</reference>
<evidence type="ECO:0000313" key="3">
    <source>
        <dbReference type="Proteomes" id="UP000785679"/>
    </source>
</evidence>
<organism evidence="2 3">
    <name type="scientific">Halteria grandinella</name>
    <dbReference type="NCBI Taxonomy" id="5974"/>
    <lineage>
        <taxon>Eukaryota</taxon>
        <taxon>Sar</taxon>
        <taxon>Alveolata</taxon>
        <taxon>Ciliophora</taxon>
        <taxon>Intramacronucleata</taxon>
        <taxon>Spirotrichea</taxon>
        <taxon>Stichotrichia</taxon>
        <taxon>Sporadotrichida</taxon>
        <taxon>Halteriidae</taxon>
        <taxon>Halteria</taxon>
    </lineage>
</organism>
<proteinExistence type="predicted"/>
<evidence type="ECO:0000256" key="1">
    <source>
        <dbReference type="SAM" id="MobiDB-lite"/>
    </source>
</evidence>
<sequence length="589" mass="67803">MKKLTFQDSSDDEGGAQPMECDDDNLKYDQGLNSRMEQIGNTNEGFQPMHDNGPLQRQNSWQGNGQLKVYDVYELGDRPSQIINSNEATADFNNNGDNLSMVGQLQGLHNSPKYRDNQTRERQSPCRELRLIKCTVDQWQKRNNIYREDDLQRALVSGSSTNIQTYEGDQNVSTQVVLVPLSWWKDLVESLDNSIIFPTLFDPRKLNISLFSAATINNMHSSEIQHNPLPLSAWKDLMASQAFSVQLIENDARNFTYLNDDGNEVHDPEPIKIHFKRSYASEGYDYTRYVSLDMSFRSFMKCLTYWERGTTKFDGNMKLTRLDGDLEISIGDAMEENGTLGNMCFYEELGFRVEDSLNIQQSPIKEHQRNDDTSYHGLGFVGEPFENNQTNHDTDMQFNDANSFNNQKETDYFNDPRQLWNQCLNDPFDSDLGPGQLHTSSIVNLNSCQSPRNGRIYPSTIVNQINKEEEKRQAEIKQREFRESRRAQFDKMRERAKESTLNPDRINPLIKGFGRIQADLLILKNSLPERLGPIIPLINISNQNQQDNYCNKNRDQGSKKRKIEEITGGVNKDSFSAKTKQLRLTNNKQ</sequence>